<keyword evidence="1" id="KW-1133">Transmembrane helix</keyword>
<dbReference type="EMBL" id="CP087164">
    <property type="protein sequence ID" value="UGS38507.1"/>
    <property type="molecule type" value="Genomic_DNA"/>
</dbReference>
<dbReference type="Proteomes" id="UP001162834">
    <property type="component" value="Chromosome"/>
</dbReference>
<evidence type="ECO:0000256" key="1">
    <source>
        <dbReference type="SAM" id="Phobius"/>
    </source>
</evidence>
<proteinExistence type="predicted"/>
<reference evidence="2" key="1">
    <citation type="journal article" date="2022" name="Int. J. Syst. Evol. Microbiol.">
        <title>Pseudomonas aegrilactucae sp. nov. and Pseudomonas morbosilactucae sp. nov., pathogens causing bacterial rot of lettuce in Japan.</title>
        <authorList>
            <person name="Sawada H."/>
            <person name="Fujikawa T."/>
            <person name="Satou M."/>
        </authorList>
    </citation>
    <scope>NUCLEOTIDE SEQUENCE</scope>
    <source>
        <strain evidence="2">0166_1</strain>
    </source>
</reference>
<gene>
    <name evidence="2" type="ORF">DSM104329_04936</name>
</gene>
<name>A0A9E6Y1J9_9ACTN</name>
<protein>
    <submittedName>
        <fullName evidence="2">Uncharacterized protein</fullName>
    </submittedName>
</protein>
<accession>A0A9E6Y1J9</accession>
<keyword evidence="1" id="KW-0472">Membrane</keyword>
<keyword evidence="3" id="KW-1185">Reference proteome</keyword>
<evidence type="ECO:0000313" key="3">
    <source>
        <dbReference type="Proteomes" id="UP001162834"/>
    </source>
</evidence>
<dbReference type="AlphaFoldDB" id="A0A9E6Y1J9"/>
<keyword evidence="1" id="KW-0812">Transmembrane</keyword>
<organism evidence="2 3">
    <name type="scientific">Capillimicrobium parvum</name>
    <dbReference type="NCBI Taxonomy" id="2884022"/>
    <lineage>
        <taxon>Bacteria</taxon>
        <taxon>Bacillati</taxon>
        <taxon>Actinomycetota</taxon>
        <taxon>Thermoleophilia</taxon>
        <taxon>Solirubrobacterales</taxon>
        <taxon>Capillimicrobiaceae</taxon>
        <taxon>Capillimicrobium</taxon>
    </lineage>
</organism>
<evidence type="ECO:0000313" key="2">
    <source>
        <dbReference type="EMBL" id="UGS38507.1"/>
    </source>
</evidence>
<dbReference type="KEGG" id="sbae:DSM104329_04936"/>
<feature type="transmembrane region" description="Helical" evidence="1">
    <location>
        <begin position="6"/>
        <end position="27"/>
    </location>
</feature>
<sequence length="30" mass="3256">MPFAIATGGIIGILVVILLIVLIVYFLRRA</sequence>